<sequence length="148" mass="15791">MCTRRSWDSGGTMELLVSPDAARNIAAGVLDQESYDHPSHHGGIVNPAATIDLEQERVENGSVISDIAKIPRVPGDGAQAPDENVDDRSQPASLAPPSVQRAPPTTDKNNRLRSLSLAGCEPEVNGDLPKIGPCRTDVPSDNLERGEY</sequence>
<dbReference type="Proteomes" id="UP000075883">
    <property type="component" value="Unassembled WGS sequence"/>
</dbReference>
<accession>A0A182M7R4</accession>
<evidence type="ECO:0000256" key="1">
    <source>
        <dbReference type="SAM" id="MobiDB-lite"/>
    </source>
</evidence>
<reference evidence="3" key="1">
    <citation type="submission" date="2013-09" db="EMBL/GenBank/DDBJ databases">
        <title>The Genome Sequence of Anopheles culicifacies species A.</title>
        <authorList>
            <consortium name="The Broad Institute Genomics Platform"/>
            <person name="Neafsey D.E."/>
            <person name="Besansky N."/>
            <person name="Howell P."/>
            <person name="Walton C."/>
            <person name="Young S.K."/>
            <person name="Zeng Q."/>
            <person name="Gargeya S."/>
            <person name="Fitzgerald M."/>
            <person name="Haas B."/>
            <person name="Abouelleil A."/>
            <person name="Allen A.W."/>
            <person name="Alvarado L."/>
            <person name="Arachchi H.M."/>
            <person name="Berlin A.M."/>
            <person name="Chapman S.B."/>
            <person name="Gainer-Dewar J."/>
            <person name="Goldberg J."/>
            <person name="Griggs A."/>
            <person name="Gujja S."/>
            <person name="Hansen M."/>
            <person name="Howarth C."/>
            <person name="Imamovic A."/>
            <person name="Ireland A."/>
            <person name="Larimer J."/>
            <person name="McCowan C."/>
            <person name="Murphy C."/>
            <person name="Pearson M."/>
            <person name="Poon T.W."/>
            <person name="Priest M."/>
            <person name="Roberts A."/>
            <person name="Saif S."/>
            <person name="Shea T."/>
            <person name="Sisk P."/>
            <person name="Sykes S."/>
            <person name="Wortman J."/>
            <person name="Nusbaum C."/>
            <person name="Birren B."/>
        </authorList>
    </citation>
    <scope>NUCLEOTIDE SEQUENCE [LARGE SCALE GENOMIC DNA]</scope>
    <source>
        <strain evidence="3">A-37</strain>
    </source>
</reference>
<dbReference type="AlphaFoldDB" id="A0A182M7R4"/>
<proteinExistence type="predicted"/>
<dbReference type="EnsemblMetazoa" id="ACUA011566-RA">
    <property type="protein sequence ID" value="ACUA011566-PA"/>
    <property type="gene ID" value="ACUA011566"/>
</dbReference>
<dbReference type="VEuPathDB" id="VectorBase:ACUA011566"/>
<evidence type="ECO:0000313" key="2">
    <source>
        <dbReference type="EnsemblMetazoa" id="ACUA011566-PA"/>
    </source>
</evidence>
<name>A0A182M7R4_9DIPT</name>
<reference evidence="2" key="2">
    <citation type="submission" date="2020-05" db="UniProtKB">
        <authorList>
            <consortium name="EnsemblMetazoa"/>
        </authorList>
    </citation>
    <scope>IDENTIFICATION</scope>
    <source>
        <strain evidence="2">A-37</strain>
    </source>
</reference>
<protein>
    <submittedName>
        <fullName evidence="2">Uncharacterized protein</fullName>
    </submittedName>
</protein>
<dbReference type="EMBL" id="AXCM01004480">
    <property type="status" value="NOT_ANNOTATED_CDS"/>
    <property type="molecule type" value="Genomic_DNA"/>
</dbReference>
<feature type="region of interest" description="Disordered" evidence="1">
    <location>
        <begin position="69"/>
        <end position="148"/>
    </location>
</feature>
<organism evidence="2 3">
    <name type="scientific">Anopheles culicifacies</name>
    <dbReference type="NCBI Taxonomy" id="139723"/>
    <lineage>
        <taxon>Eukaryota</taxon>
        <taxon>Metazoa</taxon>
        <taxon>Ecdysozoa</taxon>
        <taxon>Arthropoda</taxon>
        <taxon>Hexapoda</taxon>
        <taxon>Insecta</taxon>
        <taxon>Pterygota</taxon>
        <taxon>Neoptera</taxon>
        <taxon>Endopterygota</taxon>
        <taxon>Diptera</taxon>
        <taxon>Nematocera</taxon>
        <taxon>Culicoidea</taxon>
        <taxon>Culicidae</taxon>
        <taxon>Anophelinae</taxon>
        <taxon>Anopheles</taxon>
        <taxon>culicifacies species complex</taxon>
    </lineage>
</organism>
<evidence type="ECO:0000313" key="3">
    <source>
        <dbReference type="Proteomes" id="UP000075883"/>
    </source>
</evidence>
<keyword evidence="3" id="KW-1185">Reference proteome</keyword>